<organism evidence="13">
    <name type="scientific">Nothobranchius furzeri</name>
    <name type="common">Turquoise killifish</name>
    <dbReference type="NCBI Taxonomy" id="105023"/>
    <lineage>
        <taxon>Eukaryota</taxon>
        <taxon>Metazoa</taxon>
        <taxon>Chordata</taxon>
        <taxon>Craniata</taxon>
        <taxon>Vertebrata</taxon>
        <taxon>Euteleostomi</taxon>
        <taxon>Actinopterygii</taxon>
        <taxon>Neopterygii</taxon>
        <taxon>Teleostei</taxon>
        <taxon>Neoteleostei</taxon>
        <taxon>Acanthomorphata</taxon>
        <taxon>Ovalentaria</taxon>
        <taxon>Atherinomorphae</taxon>
        <taxon>Cyprinodontiformes</taxon>
        <taxon>Nothobranchiidae</taxon>
        <taxon>Nothobranchius</taxon>
    </lineage>
</organism>
<keyword evidence="3" id="KW-0343">GTPase activation</keyword>
<dbReference type="InterPro" id="IPR008936">
    <property type="entry name" value="Rho_GTPase_activation_prot"/>
</dbReference>
<dbReference type="PROSITE" id="PS50004">
    <property type="entry name" value="C2"/>
    <property type="match status" value="1"/>
</dbReference>
<dbReference type="SUPFAM" id="SSF49562">
    <property type="entry name" value="C2 domain (Calcium/lipid-binding domain, CaLB)"/>
    <property type="match status" value="1"/>
</dbReference>
<feature type="compositionally biased region" description="Polar residues" evidence="8">
    <location>
        <begin position="158"/>
        <end position="169"/>
    </location>
</feature>
<evidence type="ECO:0000256" key="2">
    <source>
        <dbReference type="ARBA" id="ARBA00004552"/>
    </source>
</evidence>
<feature type="compositionally biased region" description="Polar residues" evidence="8">
    <location>
        <begin position="94"/>
        <end position="103"/>
    </location>
</feature>
<evidence type="ECO:0000256" key="4">
    <source>
        <dbReference type="ARBA" id="ARBA00022658"/>
    </source>
</evidence>
<reference evidence="13" key="1">
    <citation type="submission" date="2016-05" db="EMBL/GenBank/DDBJ databases">
        <authorList>
            <person name="Lavstsen T."/>
            <person name="Jespersen J.S."/>
        </authorList>
    </citation>
    <scope>NUCLEOTIDE SEQUENCE</scope>
    <source>
        <tissue evidence="13">Brain</tissue>
    </source>
</reference>
<dbReference type="InterPro" id="IPR001331">
    <property type="entry name" value="GDS_CDC24_CS"/>
</dbReference>
<evidence type="ECO:0000256" key="6">
    <source>
        <dbReference type="ARBA" id="ARBA00023273"/>
    </source>
</evidence>
<evidence type="ECO:0000259" key="11">
    <source>
        <dbReference type="PROSITE" id="PS50010"/>
    </source>
</evidence>
<accession>A0A1A8U811</accession>
<dbReference type="GO" id="GO:0016020">
    <property type="term" value="C:membrane"/>
    <property type="evidence" value="ECO:0007669"/>
    <property type="project" value="TreeGrafter"/>
</dbReference>
<feature type="compositionally biased region" description="Basic and acidic residues" evidence="8">
    <location>
        <begin position="513"/>
        <end position="536"/>
    </location>
</feature>
<sequence>MVEPVGFIEAWKAQFPESEPPKMELRSVVGIEQELEKCKASIRRLEQEVNKERFRMIYLQTLLAKERKSYDKQRWGFRKTPLNEGVDPAAVQGAESQSQQPHMQETGGVGIAGGYVGVSGVVGDRSRYQPLGDGRSKPRPPPARKSASHGDGLESAFETPQQAESTSCDNLDGLSPSKQRVGMSVSPRRPALPPPDKELPSDPKDKLGMGLGVAALRSNFERIKRANSHSAGDVAKGQEKQLPPPPPPFYTNMEFHHERGLVRVNDREVSDKISSLGTQAMQIERKRSLHSLPGNLATVAGDLRARPVYRGRSTESTCGYDAEYEDGEPNQRHSGRANGGKPPPPPWQPSEFQAYSSVYVGGVMMGEGGSGDSRGGGSGITTRDHGGGDDHLLTWPRRSYSPGSFEDAGGGGGYTPDCSSNENLTSSEEDFSSGQSSHVSPSPTTAFRRGAFRDKSRSPSQNSQNSQHSYDSSSPPTPQSQKRHHRQQGGHVVMSEATIVSVRKTGQIWPPAAHHDRMPHGRTSHDNSFHGDHMDGHFTGTPPSYGFDADRAEEQRRHHDILPYIDDSPSSSPHLSSKSRSSRDTLSSGSLESSKSTECDLEKGLETRKWVLSGILSTEESYLSHLEALLLPMKPLKAAATTSQPVLTVAQIETIFFKVPELYEIHKEFYDGLLPRVQQWSHHQRVGDLFQKLASQLGVYRAFLDNYELAVETAEKCCQANTQFAEISENLKVRSPKDCKETAKNSLEALLYKPVDRVTRSTLVLHDLLKHTPTSHPDHPLLQDALRISQNFLSSINEETSRRQSTTVKKGENRQLLKDSFMVELVEGARKLRHVFLFTDLLLCAKLKKQIGGKNQQYDCKWYIPLADLTFQTIDDCESTPIPLVQDEEIDAMKIKISQFKNEIQREKRTTKGQKVIERLRKKLSEQESLLLLMSPNMAFRVANRNGKGFTFLISSDYERAEWREIIREQQKKCFKSFSLTSLELQMLTNSCVKLQTVHTIPMTMNKEDDESSGLYGFLNVIVHSASGLKHSLNLYCSLEVDSFGYFVNKAKTRVYRDSTEPNWNEEFEIELEGSQTLRLLCYDKCCTKTKQSREEGETSDKIVAKGQLKLDPQTLQSKDWQRTVISMNGIEVKLSVKFTSREFSLKRMPSRKQSGVFGVKINTVTKRERSKVPLIVRQCVEEIERRGMEEVGIYRVSGVATDIQALKASFDSNNKDVSVMMREMDVNAIAGTLKLYFRELPEPLFTDELYPNFAGGIALSDSVAKESCMLNLLLSLPEPNLVTFLFLLDHLKRVAENESVNKMSFHNLATVFGPTLLRPSEKDSKTPTSSQPISLNDSWSLEVMSQVQVLLYFLQLESIPTPDSKRQSLLFSTEV</sequence>
<dbReference type="SUPFAM" id="SSF50729">
    <property type="entry name" value="PH domain-like"/>
    <property type="match status" value="1"/>
</dbReference>
<dbReference type="PANTHER" id="PTHR23182">
    <property type="entry name" value="BREAKPOINT CLUSTER REGION PROTEIN BCR"/>
    <property type="match status" value="1"/>
</dbReference>
<feature type="compositionally biased region" description="Low complexity" evidence="8">
    <location>
        <begin position="432"/>
        <end position="442"/>
    </location>
</feature>
<keyword evidence="4" id="KW-0344">Guanine-nucleotide releasing factor</keyword>
<dbReference type="Gene3D" id="2.60.40.150">
    <property type="entry name" value="C2 domain"/>
    <property type="match status" value="1"/>
</dbReference>
<dbReference type="CDD" id="cd00160">
    <property type="entry name" value="RhoGEF"/>
    <property type="match status" value="1"/>
</dbReference>
<evidence type="ECO:0000259" key="10">
    <source>
        <dbReference type="PROSITE" id="PS50004"/>
    </source>
</evidence>
<evidence type="ECO:0000259" key="12">
    <source>
        <dbReference type="PROSITE" id="PS50238"/>
    </source>
</evidence>
<dbReference type="InterPro" id="IPR001849">
    <property type="entry name" value="PH_domain"/>
</dbReference>
<dbReference type="PROSITE" id="PS50238">
    <property type="entry name" value="RHOGAP"/>
    <property type="match status" value="1"/>
</dbReference>
<dbReference type="EMBL" id="HAEJ01003997">
    <property type="protein sequence ID" value="SBS44454.1"/>
    <property type="molecule type" value="Transcribed_RNA"/>
</dbReference>
<dbReference type="Gene3D" id="4.10.280.30">
    <property type="entry name" value="Bcr-Abl oncoprotein oligomerisation domain"/>
    <property type="match status" value="1"/>
</dbReference>
<dbReference type="GO" id="GO:0005085">
    <property type="term" value="F:guanyl-nucleotide exchange factor activity"/>
    <property type="evidence" value="ECO:0007669"/>
    <property type="project" value="UniProtKB-KW"/>
</dbReference>
<feature type="region of interest" description="Disordered" evidence="8">
    <location>
        <begin position="312"/>
        <end position="352"/>
    </location>
</feature>
<feature type="compositionally biased region" description="Low complexity" evidence="8">
    <location>
        <begin position="458"/>
        <end position="474"/>
    </location>
</feature>
<dbReference type="PROSITE" id="PS00741">
    <property type="entry name" value="DH_1"/>
    <property type="match status" value="1"/>
</dbReference>
<comment type="subcellular location">
    <subcellularLocation>
        <location evidence="1">Cell projection</location>
        <location evidence="1">Axon</location>
    </subcellularLocation>
    <subcellularLocation>
        <location evidence="2">Cell projection</location>
        <location evidence="2">Dendritic spine</location>
    </subcellularLocation>
</comment>
<dbReference type="InterPro" id="IPR000219">
    <property type="entry name" value="DH_dom"/>
</dbReference>
<dbReference type="InterPro" id="IPR035899">
    <property type="entry name" value="DBL_dom_sf"/>
</dbReference>
<keyword evidence="7" id="KW-0175">Coiled coil</keyword>
<dbReference type="Pfam" id="PF00620">
    <property type="entry name" value="RhoGAP"/>
    <property type="match status" value="1"/>
</dbReference>
<dbReference type="Gene3D" id="2.30.29.30">
    <property type="entry name" value="Pleckstrin-homology domain (PH domain)/Phosphotyrosine-binding domain (PTB)"/>
    <property type="match status" value="1"/>
</dbReference>
<dbReference type="GO" id="GO:0005096">
    <property type="term" value="F:GTPase activator activity"/>
    <property type="evidence" value="ECO:0007669"/>
    <property type="project" value="UniProtKB-KW"/>
</dbReference>
<feature type="compositionally biased region" description="Basic and acidic residues" evidence="8">
    <location>
        <begin position="195"/>
        <end position="207"/>
    </location>
</feature>
<protein>
    <submittedName>
        <fullName evidence="13">Breakpoint cluster region</fullName>
    </submittedName>
</protein>
<dbReference type="Pfam" id="PF00621">
    <property type="entry name" value="RhoGEF"/>
    <property type="match status" value="1"/>
</dbReference>
<evidence type="ECO:0000256" key="1">
    <source>
        <dbReference type="ARBA" id="ARBA00004489"/>
    </source>
</evidence>
<evidence type="ECO:0000256" key="3">
    <source>
        <dbReference type="ARBA" id="ARBA00022468"/>
    </source>
</evidence>
<gene>
    <name evidence="13" type="primary">BCR</name>
</gene>
<feature type="domain" description="DH" evidence="11">
    <location>
        <begin position="607"/>
        <end position="799"/>
    </location>
</feature>
<dbReference type="FunFam" id="2.60.40.150:FF:000057">
    <property type="entry name" value="active breakpoint cluster region-related protein isoform X1"/>
    <property type="match status" value="1"/>
</dbReference>
<feature type="region of interest" description="Disordered" evidence="8">
    <location>
        <begin position="562"/>
        <end position="598"/>
    </location>
</feature>
<evidence type="ECO:0000256" key="5">
    <source>
        <dbReference type="ARBA" id="ARBA00023018"/>
    </source>
</evidence>
<dbReference type="SMART" id="SM00239">
    <property type="entry name" value="C2"/>
    <property type="match status" value="1"/>
</dbReference>
<dbReference type="InterPro" id="IPR037769">
    <property type="entry name" value="Abr/Bcr"/>
</dbReference>
<dbReference type="CDD" id="cd04387">
    <property type="entry name" value="RhoGAP_Bcr"/>
    <property type="match status" value="1"/>
</dbReference>
<feature type="coiled-coil region" evidence="7">
    <location>
        <begin position="28"/>
        <end position="55"/>
    </location>
</feature>
<dbReference type="CDD" id="cd08686">
    <property type="entry name" value="C2_ABR"/>
    <property type="match status" value="1"/>
</dbReference>
<keyword evidence="5" id="KW-0770">Synapse</keyword>
<dbReference type="InterPro" id="IPR035892">
    <property type="entry name" value="C2_domain_sf"/>
</dbReference>
<feature type="domain" description="Rho-GAP" evidence="12">
    <location>
        <begin position="1160"/>
        <end position="1362"/>
    </location>
</feature>
<dbReference type="SMART" id="SM00325">
    <property type="entry name" value="RhoGEF"/>
    <property type="match status" value="1"/>
</dbReference>
<dbReference type="FunFam" id="1.10.555.10:FF:000004">
    <property type="entry name" value="active breakpoint cluster region-related protein-like"/>
    <property type="match status" value="1"/>
</dbReference>
<dbReference type="SUPFAM" id="SSF48350">
    <property type="entry name" value="GTPase activation domain, GAP"/>
    <property type="match status" value="1"/>
</dbReference>
<dbReference type="Gene3D" id="1.20.900.10">
    <property type="entry name" value="Dbl homology (DH) domain"/>
    <property type="match status" value="1"/>
</dbReference>
<dbReference type="SMART" id="SM00324">
    <property type="entry name" value="RhoGAP"/>
    <property type="match status" value="1"/>
</dbReference>
<proteinExistence type="predicted"/>
<dbReference type="Gene3D" id="1.10.555.10">
    <property type="entry name" value="Rho GTPase activation protein"/>
    <property type="match status" value="1"/>
</dbReference>
<dbReference type="InterPro" id="IPR036481">
    <property type="entry name" value="Bcr-Abl_oncoprot_oligo_sf"/>
</dbReference>
<evidence type="ECO:0000313" key="13">
    <source>
        <dbReference type="EMBL" id="SBS44454.1"/>
    </source>
</evidence>
<dbReference type="PANTHER" id="PTHR23182:SF3">
    <property type="entry name" value="BREAKPOINT CLUSTER REGION PROTEIN"/>
    <property type="match status" value="1"/>
</dbReference>
<dbReference type="GO" id="GO:0035556">
    <property type="term" value="P:intracellular signal transduction"/>
    <property type="evidence" value="ECO:0007669"/>
    <property type="project" value="InterPro"/>
</dbReference>
<feature type="compositionally biased region" description="Basic and acidic residues" evidence="8">
    <location>
        <begin position="382"/>
        <end position="392"/>
    </location>
</feature>
<keyword evidence="6" id="KW-0966">Cell projection</keyword>
<feature type="compositionally biased region" description="Gly residues" evidence="8">
    <location>
        <begin position="366"/>
        <end position="379"/>
    </location>
</feature>
<feature type="compositionally biased region" description="Low complexity" evidence="8">
    <location>
        <begin position="567"/>
        <end position="594"/>
    </location>
</feature>
<dbReference type="Pfam" id="PF19057">
    <property type="entry name" value="PH_19"/>
    <property type="match status" value="1"/>
</dbReference>
<dbReference type="PROSITE" id="PS50003">
    <property type="entry name" value="PH_DOMAIN"/>
    <property type="match status" value="1"/>
</dbReference>
<dbReference type="SUPFAM" id="SSF48065">
    <property type="entry name" value="DBL homology domain (DH-domain)"/>
    <property type="match status" value="1"/>
</dbReference>
<dbReference type="GO" id="GO:0030424">
    <property type="term" value="C:axon"/>
    <property type="evidence" value="ECO:0007669"/>
    <property type="project" value="UniProtKB-SubCell"/>
</dbReference>
<dbReference type="InterPro" id="IPR011993">
    <property type="entry name" value="PH-like_dom_sf"/>
</dbReference>
<dbReference type="InterPro" id="IPR000008">
    <property type="entry name" value="C2_dom"/>
</dbReference>
<dbReference type="PROSITE" id="PS50010">
    <property type="entry name" value="DH_2"/>
    <property type="match status" value="1"/>
</dbReference>
<name>A0A1A8U811_NOTFU</name>
<dbReference type="GO" id="GO:0004674">
    <property type="term" value="F:protein serine/threonine kinase activity"/>
    <property type="evidence" value="ECO:0007669"/>
    <property type="project" value="InterPro"/>
</dbReference>
<feature type="region of interest" description="Disordered" evidence="8">
    <location>
        <begin position="123"/>
        <end position="207"/>
    </location>
</feature>
<evidence type="ECO:0000256" key="8">
    <source>
        <dbReference type="SAM" id="MobiDB-lite"/>
    </source>
</evidence>
<reference evidence="13" key="2">
    <citation type="submission" date="2016-06" db="EMBL/GenBank/DDBJ databases">
        <title>The genome of a short-lived fish provides insights into sex chromosome evolution and the genetic control of aging.</title>
        <authorList>
            <person name="Reichwald K."/>
            <person name="Felder M."/>
            <person name="Petzold A."/>
            <person name="Koch P."/>
            <person name="Groth M."/>
            <person name="Platzer M."/>
        </authorList>
    </citation>
    <scope>NUCLEOTIDE SEQUENCE</scope>
    <source>
        <tissue evidence="13">Brain</tissue>
    </source>
</reference>
<dbReference type="Pfam" id="PF00168">
    <property type="entry name" value="C2"/>
    <property type="match status" value="1"/>
</dbReference>
<dbReference type="SMART" id="SM00233">
    <property type="entry name" value="PH"/>
    <property type="match status" value="1"/>
</dbReference>
<dbReference type="SUPFAM" id="SSF69036">
    <property type="entry name" value="Bcr-Abl oncoprotein oligomerization domain"/>
    <property type="match status" value="1"/>
</dbReference>
<dbReference type="InterPro" id="IPR000198">
    <property type="entry name" value="RhoGAP_dom"/>
</dbReference>
<feature type="region of interest" description="Disordered" evidence="8">
    <location>
        <begin position="509"/>
        <end position="548"/>
    </location>
</feature>
<dbReference type="InterPro" id="IPR015123">
    <property type="entry name" value="Bcr-Abl_oncoprot_oligo"/>
</dbReference>
<evidence type="ECO:0000259" key="9">
    <source>
        <dbReference type="PROSITE" id="PS50003"/>
    </source>
</evidence>
<dbReference type="Pfam" id="PF09036">
    <property type="entry name" value="Bcr-Abl_Oligo"/>
    <property type="match status" value="1"/>
</dbReference>
<evidence type="ECO:0000256" key="7">
    <source>
        <dbReference type="SAM" id="Coils"/>
    </source>
</evidence>
<feature type="region of interest" description="Disordered" evidence="8">
    <location>
        <begin position="91"/>
        <end position="111"/>
    </location>
</feature>
<feature type="domain" description="C2" evidence="10">
    <location>
        <begin position="999"/>
        <end position="1126"/>
    </location>
</feature>
<dbReference type="GO" id="GO:0043197">
    <property type="term" value="C:dendritic spine"/>
    <property type="evidence" value="ECO:0007669"/>
    <property type="project" value="UniProtKB-SubCell"/>
</dbReference>
<feature type="region of interest" description="Disordered" evidence="8">
    <location>
        <begin position="366"/>
        <end position="493"/>
    </location>
</feature>
<feature type="domain" description="PH" evidence="9">
    <location>
        <begin position="815"/>
        <end position="972"/>
    </location>
</feature>